<dbReference type="Gene3D" id="1.10.3720.10">
    <property type="entry name" value="MetI-like"/>
    <property type="match status" value="1"/>
</dbReference>
<accession>A0A1I1KIK5</accession>
<protein>
    <recommendedName>
        <fullName evidence="10">Maltose/maltodextrin transport system permease protein</fullName>
    </recommendedName>
</protein>
<reference evidence="13" key="1">
    <citation type="submission" date="2016-10" db="EMBL/GenBank/DDBJ databases">
        <authorList>
            <person name="Varghese N."/>
            <person name="Submissions S."/>
        </authorList>
    </citation>
    <scope>NUCLEOTIDE SEQUENCE [LARGE SCALE GENOMIC DNA]</scope>
    <source>
        <strain evidence="13">DSM 23664</strain>
    </source>
</reference>
<dbReference type="GO" id="GO:0015423">
    <property type="term" value="F:ABC-type maltose transporter activity"/>
    <property type="evidence" value="ECO:0007669"/>
    <property type="project" value="TreeGrafter"/>
</dbReference>
<evidence type="ECO:0000256" key="6">
    <source>
        <dbReference type="ARBA" id="ARBA00022692"/>
    </source>
</evidence>
<keyword evidence="5 10" id="KW-0762">Sugar transport</keyword>
<keyword evidence="13" id="KW-1185">Reference proteome</keyword>
<dbReference type="Proteomes" id="UP000199612">
    <property type="component" value="Unassembled WGS sequence"/>
</dbReference>
<evidence type="ECO:0000259" key="11">
    <source>
        <dbReference type="PROSITE" id="PS50928"/>
    </source>
</evidence>
<gene>
    <name evidence="12" type="ORF">SAMN04488102_11313</name>
</gene>
<evidence type="ECO:0000256" key="9">
    <source>
        <dbReference type="RuleBase" id="RU363032"/>
    </source>
</evidence>
<dbReference type="STRING" id="753702.SAMN04488102_11313"/>
<dbReference type="InterPro" id="IPR035906">
    <property type="entry name" value="MetI-like_sf"/>
</dbReference>
<feature type="domain" description="ABC transmembrane type-1" evidence="11">
    <location>
        <begin position="242"/>
        <end position="462"/>
    </location>
</feature>
<keyword evidence="4 10" id="KW-1003">Cell membrane</keyword>
<comment type="subcellular location">
    <subcellularLocation>
        <location evidence="1 9">Cell membrane</location>
        <topology evidence="1 9">Multi-pass membrane protein</topology>
    </subcellularLocation>
</comment>
<evidence type="ECO:0000256" key="5">
    <source>
        <dbReference type="ARBA" id="ARBA00022597"/>
    </source>
</evidence>
<dbReference type="SUPFAM" id="SSF161098">
    <property type="entry name" value="MetI-like"/>
    <property type="match status" value="1"/>
</dbReference>
<dbReference type="PANTHER" id="PTHR47314:SF1">
    <property type="entry name" value="MALTOSE_MALTODEXTRIN TRANSPORT SYSTEM PERMEASE PROTEIN MALF"/>
    <property type="match status" value="1"/>
</dbReference>
<dbReference type="InterPro" id="IPR000515">
    <property type="entry name" value="MetI-like"/>
</dbReference>
<comment type="function">
    <text evidence="10">Part of the ABC transporter complex MalEFGK involved in maltose/maltodextrin import. Probably responsible for the translocation of the substrate across the membrane.</text>
</comment>
<feature type="transmembrane region" description="Helical" evidence="9">
    <location>
        <begin position="441"/>
        <end position="461"/>
    </location>
</feature>
<evidence type="ECO:0000313" key="13">
    <source>
        <dbReference type="Proteomes" id="UP000199612"/>
    </source>
</evidence>
<dbReference type="PANTHER" id="PTHR47314">
    <property type="entry name" value="MALTOSE/MALTODEXTRIN TRANSPORT SYSTEM PERMEASE PROTEIN MALF"/>
    <property type="match status" value="1"/>
</dbReference>
<dbReference type="GO" id="GO:0042956">
    <property type="term" value="P:maltodextrin transmembrane transport"/>
    <property type="evidence" value="ECO:0007669"/>
    <property type="project" value="TreeGrafter"/>
</dbReference>
<organism evidence="12 13">
    <name type="scientific">Alkalibacterium subtropicum</name>
    <dbReference type="NCBI Taxonomy" id="753702"/>
    <lineage>
        <taxon>Bacteria</taxon>
        <taxon>Bacillati</taxon>
        <taxon>Bacillota</taxon>
        <taxon>Bacilli</taxon>
        <taxon>Lactobacillales</taxon>
        <taxon>Carnobacteriaceae</taxon>
        <taxon>Alkalibacterium</taxon>
    </lineage>
</organism>
<feature type="transmembrane region" description="Helical" evidence="9">
    <location>
        <begin position="241"/>
        <end position="265"/>
    </location>
</feature>
<evidence type="ECO:0000313" key="12">
    <source>
        <dbReference type="EMBL" id="SFC60824.1"/>
    </source>
</evidence>
<dbReference type="PROSITE" id="PS50928">
    <property type="entry name" value="ABC_TM1"/>
    <property type="match status" value="1"/>
</dbReference>
<feature type="transmembrane region" description="Helical" evidence="9">
    <location>
        <begin position="376"/>
        <end position="398"/>
    </location>
</feature>
<feature type="transmembrane region" description="Helical" evidence="9">
    <location>
        <begin position="121"/>
        <end position="142"/>
    </location>
</feature>
<dbReference type="SUPFAM" id="SSF160964">
    <property type="entry name" value="MalF N-terminal region-like"/>
    <property type="match status" value="1"/>
</dbReference>
<evidence type="ECO:0000256" key="7">
    <source>
        <dbReference type="ARBA" id="ARBA00022989"/>
    </source>
</evidence>
<feature type="transmembrane region" description="Helical" evidence="9">
    <location>
        <begin position="277"/>
        <end position="301"/>
    </location>
</feature>
<feature type="transmembrane region" description="Helical" evidence="9">
    <location>
        <begin position="83"/>
        <end position="101"/>
    </location>
</feature>
<feature type="transmembrane region" description="Helical" evidence="9">
    <location>
        <begin position="174"/>
        <end position="203"/>
    </location>
</feature>
<sequence>MTDSISFFILVIYVYRADLVNSADISDCYRESRRREIMDSNENQNRPSHTRVKNLNHSPKKAMLLSIIPGMGQIYNKRKLKGIALFILFAAFAFVMFDFVASGLQGLITLGTVARVDDSRVFMIEGILALLFTVFYVALYWVNIQDAKNEAQKIRDGWTPGGVMENFRNSWDTAFPYVLIGPGFALLVFVVILPLLFMGFLAFTNYNLYNAPPRSLLQWVGFENFIRLVTLSEWRDTFISVLTWTITWTFVATTLQIALAMFLAILTNDKRIKFKKLIRTVLILPWAVPGFVTIIIFSALFNDNFGAINTDIIQPLFNTTIPWMTEVLWSRIAIIMIQVWLGFPYVYALFSGVLQGISDDWYEAAEMDGASRWQKFTNITFPHLMFATGPLLLTQYTFNFNNFNIIYLFNEGGPAVRGQNAGGTDILISWVYNLTFTNSQFSMAAAISLILGLIVATFAFFQFRRSRSFKEEGNM</sequence>
<evidence type="ECO:0000256" key="3">
    <source>
        <dbReference type="ARBA" id="ARBA00022448"/>
    </source>
</evidence>
<dbReference type="AlphaFoldDB" id="A0A1I1KIK5"/>
<dbReference type="EMBL" id="FOLT01000013">
    <property type="protein sequence ID" value="SFC60824.1"/>
    <property type="molecule type" value="Genomic_DNA"/>
</dbReference>
<dbReference type="CDD" id="cd06261">
    <property type="entry name" value="TM_PBP2"/>
    <property type="match status" value="1"/>
</dbReference>
<evidence type="ECO:0000256" key="2">
    <source>
        <dbReference type="ARBA" id="ARBA00009047"/>
    </source>
</evidence>
<keyword evidence="6 9" id="KW-0812">Transmembrane</keyword>
<name>A0A1I1KIK5_9LACT</name>
<keyword evidence="3 9" id="KW-0813">Transport</keyword>
<proteinExistence type="inferred from homology"/>
<evidence type="ECO:0000256" key="1">
    <source>
        <dbReference type="ARBA" id="ARBA00004651"/>
    </source>
</evidence>
<keyword evidence="8 9" id="KW-0472">Membrane</keyword>
<evidence type="ECO:0000256" key="10">
    <source>
        <dbReference type="RuleBase" id="RU367050"/>
    </source>
</evidence>
<comment type="similarity">
    <text evidence="2 10">Belongs to the binding-protein-dependent transport system permease family. MalFG subfamily.</text>
</comment>
<dbReference type="FunFam" id="1.10.3720.10:FF:000036">
    <property type="entry name" value="Maltodextrin ABC transporter, permease protein"/>
    <property type="match status" value="1"/>
</dbReference>
<feature type="transmembrane region" description="Helical" evidence="9">
    <location>
        <begin position="332"/>
        <end position="355"/>
    </location>
</feature>
<dbReference type="Pfam" id="PF00528">
    <property type="entry name" value="BPD_transp_1"/>
    <property type="match status" value="1"/>
</dbReference>
<keyword evidence="7 9" id="KW-1133">Transmembrane helix</keyword>
<dbReference type="GO" id="GO:1990060">
    <property type="term" value="C:maltose transport complex"/>
    <property type="evidence" value="ECO:0007669"/>
    <property type="project" value="TreeGrafter"/>
</dbReference>
<evidence type="ECO:0000256" key="4">
    <source>
        <dbReference type="ARBA" id="ARBA00022475"/>
    </source>
</evidence>
<evidence type="ECO:0000256" key="8">
    <source>
        <dbReference type="ARBA" id="ARBA00023136"/>
    </source>
</evidence>